<dbReference type="SUPFAM" id="SSF53850">
    <property type="entry name" value="Periplasmic binding protein-like II"/>
    <property type="match status" value="1"/>
</dbReference>
<keyword evidence="3" id="KW-0238">DNA-binding</keyword>
<dbReference type="InterPro" id="IPR005119">
    <property type="entry name" value="LysR_subst-bd"/>
</dbReference>
<dbReference type="GO" id="GO:0003677">
    <property type="term" value="F:DNA binding"/>
    <property type="evidence" value="ECO:0007669"/>
    <property type="project" value="UniProtKB-KW"/>
</dbReference>
<dbReference type="RefSeq" id="WP_142233779.1">
    <property type="nucleotide sequence ID" value="NZ_CP022310.1"/>
</dbReference>
<keyword evidence="4" id="KW-0804">Transcription</keyword>
<protein>
    <recommendedName>
        <fullName evidence="5">HTH lysR-type domain-containing protein</fullName>
    </recommendedName>
</protein>
<dbReference type="PRINTS" id="PR00039">
    <property type="entry name" value="HTHLYSR"/>
</dbReference>
<dbReference type="GO" id="GO:0032993">
    <property type="term" value="C:protein-DNA complex"/>
    <property type="evidence" value="ECO:0007669"/>
    <property type="project" value="TreeGrafter"/>
</dbReference>
<evidence type="ECO:0000313" key="7">
    <source>
        <dbReference type="Proteomes" id="UP000316215"/>
    </source>
</evidence>
<dbReference type="EMBL" id="CP022310">
    <property type="protein sequence ID" value="QDI72681.1"/>
    <property type="molecule type" value="Genomic_DNA"/>
</dbReference>
<proteinExistence type="inferred from homology"/>
<dbReference type="AlphaFoldDB" id="A0A514JZ57"/>
<evidence type="ECO:0000256" key="4">
    <source>
        <dbReference type="ARBA" id="ARBA00023163"/>
    </source>
</evidence>
<comment type="similarity">
    <text evidence="1">Belongs to the LysR transcriptional regulatory family.</text>
</comment>
<dbReference type="PROSITE" id="PS50931">
    <property type="entry name" value="HTH_LYSR"/>
    <property type="match status" value="1"/>
</dbReference>
<dbReference type="InterPro" id="IPR000847">
    <property type="entry name" value="LysR_HTH_N"/>
</dbReference>
<dbReference type="Pfam" id="PF00126">
    <property type="entry name" value="HTH_1"/>
    <property type="match status" value="1"/>
</dbReference>
<dbReference type="InterPro" id="IPR036390">
    <property type="entry name" value="WH_DNA-bd_sf"/>
</dbReference>
<keyword evidence="7" id="KW-1185">Reference proteome</keyword>
<organism evidence="6 7">
    <name type="scientific">Streptomyces calvus</name>
    <dbReference type="NCBI Taxonomy" id="67282"/>
    <lineage>
        <taxon>Bacteria</taxon>
        <taxon>Bacillati</taxon>
        <taxon>Actinomycetota</taxon>
        <taxon>Actinomycetes</taxon>
        <taxon>Kitasatosporales</taxon>
        <taxon>Streptomycetaceae</taxon>
        <taxon>Streptomyces</taxon>
    </lineage>
</organism>
<evidence type="ECO:0000256" key="2">
    <source>
        <dbReference type="ARBA" id="ARBA00023015"/>
    </source>
</evidence>
<reference evidence="6 7" key="1">
    <citation type="submission" date="2017-07" db="EMBL/GenBank/DDBJ databases">
        <title>The Complete Genome of Streptomyces asterosporus-ZSY.</title>
        <authorList>
            <person name="Zhang S."/>
        </authorList>
    </citation>
    <scope>NUCLEOTIDE SEQUENCE [LARGE SCALE GENOMIC DNA]</scope>
    <source>
        <strain evidence="6 7">DSM 41452</strain>
    </source>
</reference>
<evidence type="ECO:0000313" key="6">
    <source>
        <dbReference type="EMBL" id="QDI72681.1"/>
    </source>
</evidence>
<dbReference type="PANTHER" id="PTHR30346">
    <property type="entry name" value="TRANSCRIPTIONAL DUAL REGULATOR HCAR-RELATED"/>
    <property type="match status" value="1"/>
</dbReference>
<sequence>MDLQLRHLRQLCLVSDTGSLNKAAKALGLPQPALSRQIRRLEELFGGALFERDRHGTRPTPLGSAVLADAQGILRSLDAFAQQLRDYRALRSRTLRIGWAHSVHCVALLNALRPLASHERVQIVAPNSTRELMDLLRAGEVDIALRDHASTSGPPPEGDGRIGYAPWAESPIRVAVAADRPLAAAERLTMADLAGEDWISCSGPDACDEELRRLCASYGFAPRITHDIVMSGPRGQVIRHQGCVALTQARRPVDPGVVQRPVADLDMRVTHLVAFRDWTAPLMPKLVALLSAALRERTPAAELS</sequence>
<evidence type="ECO:0000256" key="3">
    <source>
        <dbReference type="ARBA" id="ARBA00023125"/>
    </source>
</evidence>
<dbReference type="Proteomes" id="UP000316215">
    <property type="component" value="Chromosome"/>
</dbReference>
<dbReference type="KEGG" id="sast:CD934_31305"/>
<dbReference type="Pfam" id="PF03466">
    <property type="entry name" value="LysR_substrate"/>
    <property type="match status" value="1"/>
</dbReference>
<dbReference type="InterPro" id="IPR036388">
    <property type="entry name" value="WH-like_DNA-bd_sf"/>
</dbReference>
<feature type="domain" description="HTH lysR-type" evidence="5">
    <location>
        <begin position="1"/>
        <end position="60"/>
    </location>
</feature>
<dbReference type="PANTHER" id="PTHR30346:SF30">
    <property type="entry name" value="SMALL NEUTRAL PROTEASE REGULATORY PROTEIN"/>
    <property type="match status" value="1"/>
</dbReference>
<evidence type="ECO:0000259" key="5">
    <source>
        <dbReference type="PROSITE" id="PS50931"/>
    </source>
</evidence>
<gene>
    <name evidence="6" type="ORF">CD934_31305</name>
</gene>
<evidence type="ECO:0000256" key="1">
    <source>
        <dbReference type="ARBA" id="ARBA00009437"/>
    </source>
</evidence>
<keyword evidence="2" id="KW-0805">Transcription regulation</keyword>
<dbReference type="Gene3D" id="3.40.190.10">
    <property type="entry name" value="Periplasmic binding protein-like II"/>
    <property type="match status" value="2"/>
</dbReference>
<accession>A0A514JZ57</accession>
<dbReference type="SUPFAM" id="SSF46785">
    <property type="entry name" value="Winged helix' DNA-binding domain"/>
    <property type="match status" value="1"/>
</dbReference>
<dbReference type="Gene3D" id="1.10.10.10">
    <property type="entry name" value="Winged helix-like DNA-binding domain superfamily/Winged helix DNA-binding domain"/>
    <property type="match status" value="1"/>
</dbReference>
<dbReference type="GO" id="GO:0003700">
    <property type="term" value="F:DNA-binding transcription factor activity"/>
    <property type="evidence" value="ECO:0007669"/>
    <property type="project" value="InterPro"/>
</dbReference>
<name>A0A514JZ57_9ACTN</name>